<comment type="subcellular location">
    <subcellularLocation>
        <location evidence="6">Cell inner membrane</location>
        <topology evidence="6">Single-pass membrane protein</topology>
    </subcellularLocation>
</comment>
<evidence type="ECO:0000259" key="7">
    <source>
        <dbReference type="SMART" id="SM00900"/>
    </source>
</evidence>
<proteinExistence type="inferred from homology"/>
<dbReference type="KEGG" id="cate:C2869_16180"/>
<dbReference type="OrthoDB" id="9784165at2"/>
<evidence type="ECO:0000256" key="1">
    <source>
        <dbReference type="ARBA" id="ARBA00022448"/>
    </source>
</evidence>
<keyword evidence="6" id="KW-0472">Membrane</keyword>
<sequence>MKISHSMQKSSFILAGFAIATTGLVTLTHLLTAPEIAKQQKLATQKNLDEIVSPDTYNNQPSTDCVIDIDSNGNTIKIFRARYKESESDKGKAVAAAIESIAPDGYSGRIDLLVALDMDNTILGVRTIKHKETPGLGDKIELAKSPWITHFRSKTIEQNNLQAWAVKKDGGAFDQFTGATITPRAVVNSVKRTSLWFANNKQRIFNLPSNCEHTK</sequence>
<dbReference type="GO" id="GO:0005886">
    <property type="term" value="C:plasma membrane"/>
    <property type="evidence" value="ECO:0007669"/>
    <property type="project" value="UniProtKB-SubCell"/>
</dbReference>
<organism evidence="8 9">
    <name type="scientific">Saccharobesus litoralis</name>
    <dbReference type="NCBI Taxonomy" id="2172099"/>
    <lineage>
        <taxon>Bacteria</taxon>
        <taxon>Pseudomonadati</taxon>
        <taxon>Pseudomonadota</taxon>
        <taxon>Gammaproteobacteria</taxon>
        <taxon>Alteromonadales</taxon>
        <taxon>Alteromonadaceae</taxon>
        <taxon>Saccharobesus</taxon>
    </lineage>
</organism>
<dbReference type="GO" id="GO:0009055">
    <property type="term" value="F:electron transfer activity"/>
    <property type="evidence" value="ECO:0007669"/>
    <property type="project" value="InterPro"/>
</dbReference>
<keyword evidence="5 6" id="KW-0249">Electron transport</keyword>
<evidence type="ECO:0000256" key="2">
    <source>
        <dbReference type="ARBA" id="ARBA00022553"/>
    </source>
</evidence>
<evidence type="ECO:0000256" key="4">
    <source>
        <dbReference type="ARBA" id="ARBA00022643"/>
    </source>
</evidence>
<comment type="subunit">
    <text evidence="6">The complex is composed of six subunits: RnfA, RnfB, RnfC, RnfD, RnfE and RnfG.</text>
</comment>
<keyword evidence="1 6" id="KW-0813">Transport</keyword>
<keyword evidence="4 6" id="KW-0288">FMN</keyword>
<dbReference type="Pfam" id="PF04205">
    <property type="entry name" value="FMN_bind"/>
    <property type="match status" value="1"/>
</dbReference>
<evidence type="ECO:0000256" key="6">
    <source>
        <dbReference type="HAMAP-Rule" id="MF_00479"/>
    </source>
</evidence>
<dbReference type="PANTHER" id="PTHR36118:SF1">
    <property type="entry name" value="ION-TRANSLOCATING OXIDOREDUCTASE COMPLEX SUBUNIT G"/>
    <property type="match status" value="1"/>
</dbReference>
<dbReference type="InterPro" id="IPR010209">
    <property type="entry name" value="Ion_transpt_RnfG/RsxG"/>
</dbReference>
<keyword evidence="9" id="KW-1185">Reference proteome</keyword>
<keyword evidence="6" id="KW-0997">Cell inner membrane</keyword>
<evidence type="ECO:0000313" key="9">
    <source>
        <dbReference type="Proteomes" id="UP000244441"/>
    </source>
</evidence>
<dbReference type="EC" id="7.-.-.-" evidence="6"/>
<dbReference type="HAMAP" id="MF_00479">
    <property type="entry name" value="RsxG_RnfG"/>
    <property type="match status" value="1"/>
</dbReference>
<keyword evidence="6" id="KW-1003">Cell membrane</keyword>
<dbReference type="RefSeq" id="WP_108603933.1">
    <property type="nucleotide sequence ID" value="NZ_CP026604.1"/>
</dbReference>
<dbReference type="NCBIfam" id="NF002519">
    <property type="entry name" value="PRK01908.1"/>
    <property type="match status" value="1"/>
</dbReference>
<protein>
    <recommendedName>
        <fullName evidence="6">Ion-translocating oxidoreductase complex subunit G</fullName>
        <ecNumber evidence="6">7.-.-.-</ecNumber>
    </recommendedName>
    <alternativeName>
        <fullName evidence="6">Rnf electron transport complex subunit G</fullName>
    </alternativeName>
</protein>
<evidence type="ECO:0000256" key="5">
    <source>
        <dbReference type="ARBA" id="ARBA00022982"/>
    </source>
</evidence>
<keyword evidence="3 6" id="KW-0285">Flavoprotein</keyword>
<keyword evidence="6" id="KW-1278">Translocase</keyword>
<keyword evidence="6" id="KW-0812">Transmembrane</keyword>
<dbReference type="PIRSF" id="PIRSF006091">
    <property type="entry name" value="E_trnsport_RnfG"/>
    <property type="match status" value="1"/>
</dbReference>
<feature type="domain" description="FMN-binding" evidence="7">
    <location>
        <begin position="105"/>
        <end position="197"/>
    </location>
</feature>
<dbReference type="EMBL" id="CP026604">
    <property type="protein sequence ID" value="AWB67867.1"/>
    <property type="molecule type" value="Genomic_DNA"/>
</dbReference>
<keyword evidence="6" id="KW-1133">Transmembrane helix</keyword>
<feature type="modified residue" description="FMN phosphoryl threonine" evidence="6">
    <location>
        <position position="180"/>
    </location>
</feature>
<dbReference type="Proteomes" id="UP000244441">
    <property type="component" value="Chromosome"/>
</dbReference>
<evidence type="ECO:0000313" key="8">
    <source>
        <dbReference type="EMBL" id="AWB67867.1"/>
    </source>
</evidence>
<dbReference type="GO" id="GO:0010181">
    <property type="term" value="F:FMN binding"/>
    <property type="evidence" value="ECO:0007669"/>
    <property type="project" value="InterPro"/>
</dbReference>
<dbReference type="PANTHER" id="PTHR36118">
    <property type="entry name" value="ION-TRANSLOCATING OXIDOREDUCTASE COMPLEX SUBUNIT G"/>
    <property type="match status" value="1"/>
</dbReference>
<gene>
    <name evidence="6" type="primary">rnfG</name>
    <name evidence="8" type="ORF">C2869_16180</name>
</gene>
<dbReference type="SMART" id="SM00900">
    <property type="entry name" value="FMN_bind"/>
    <property type="match status" value="1"/>
</dbReference>
<keyword evidence="2 6" id="KW-0597">Phosphoprotein</keyword>
<dbReference type="NCBIfam" id="TIGR01947">
    <property type="entry name" value="rnfG"/>
    <property type="match status" value="1"/>
</dbReference>
<dbReference type="AlphaFoldDB" id="A0A2S0VUG9"/>
<dbReference type="InterPro" id="IPR007329">
    <property type="entry name" value="FMN-bd"/>
</dbReference>
<accession>A0A2S0VUG9</accession>
<comment type="function">
    <text evidence="6">Part of a membrane-bound complex that couples electron transfer with translocation of ions across the membrane.</text>
</comment>
<comment type="cofactor">
    <cofactor evidence="6">
        <name>FMN</name>
        <dbReference type="ChEBI" id="CHEBI:58210"/>
    </cofactor>
</comment>
<dbReference type="GO" id="GO:0022900">
    <property type="term" value="P:electron transport chain"/>
    <property type="evidence" value="ECO:0007669"/>
    <property type="project" value="UniProtKB-UniRule"/>
</dbReference>
<name>A0A2S0VUG9_9ALTE</name>
<comment type="similarity">
    <text evidence="6">Belongs to the RnfG family.</text>
</comment>
<evidence type="ECO:0000256" key="3">
    <source>
        <dbReference type="ARBA" id="ARBA00022630"/>
    </source>
</evidence>
<reference evidence="8 9" key="1">
    <citation type="submission" date="2018-01" db="EMBL/GenBank/DDBJ databases">
        <title>Genome sequence of a Cantenovulum-like bacteria.</title>
        <authorList>
            <person name="Tan W.R."/>
            <person name="Lau N.-S."/>
            <person name="Go F."/>
            <person name="Amirul A.-A.A."/>
        </authorList>
    </citation>
    <scope>NUCLEOTIDE SEQUENCE [LARGE SCALE GENOMIC DNA]</scope>
    <source>
        <strain evidence="8 9">CCB-QB4</strain>
    </source>
</reference>